<gene>
    <name evidence="1" type="ORF">C436_21425</name>
</gene>
<proteinExistence type="predicted"/>
<dbReference type="Proteomes" id="UP000011659">
    <property type="component" value="Unassembled WGS sequence"/>
</dbReference>
<evidence type="ECO:0000313" key="2">
    <source>
        <dbReference type="Proteomes" id="UP000011659"/>
    </source>
</evidence>
<dbReference type="AlphaFoldDB" id="M0JE79"/>
<evidence type="ECO:0000313" key="1">
    <source>
        <dbReference type="EMBL" id="EMA07281.1"/>
    </source>
</evidence>
<dbReference type="EMBL" id="AOLR01000073">
    <property type="protein sequence ID" value="EMA07281.1"/>
    <property type="molecule type" value="Genomic_DNA"/>
</dbReference>
<sequence>MRFLVSYVDPFNCLVSGVVEQVEPCSSLLLVTGLELIREELMQPQHRSISGHNVPESAALLNSGFFVPGRSLSGAVRS</sequence>
<organism evidence="1 2">
    <name type="scientific">Haloarcula marismortui ATCC 33800</name>
    <dbReference type="NCBI Taxonomy" id="662476"/>
    <lineage>
        <taxon>Archaea</taxon>
        <taxon>Methanobacteriati</taxon>
        <taxon>Methanobacteriota</taxon>
        <taxon>Stenosarchaea group</taxon>
        <taxon>Halobacteria</taxon>
        <taxon>Halobacteriales</taxon>
        <taxon>Haloarculaceae</taxon>
        <taxon>Haloarcula</taxon>
    </lineage>
</organism>
<comment type="caution">
    <text evidence="1">The sequence shown here is derived from an EMBL/GenBank/DDBJ whole genome shotgun (WGS) entry which is preliminary data.</text>
</comment>
<reference evidence="1 2" key="1">
    <citation type="journal article" date="2014" name="PLoS Genet.">
        <title>Phylogenetically driven sequencing of extremely halophilic archaea reveals strategies for static and dynamic osmo-response.</title>
        <authorList>
            <person name="Becker E.A."/>
            <person name="Seitzer P.M."/>
            <person name="Tritt A."/>
            <person name="Larsen D."/>
            <person name="Krusor M."/>
            <person name="Yao A.I."/>
            <person name="Wu D."/>
            <person name="Madern D."/>
            <person name="Eisen J.A."/>
            <person name="Darling A.E."/>
            <person name="Facciotti M.T."/>
        </authorList>
    </citation>
    <scope>NUCLEOTIDE SEQUENCE [LARGE SCALE GENOMIC DNA]</scope>
    <source>
        <strain evidence="1 2">ATCC 33800</strain>
    </source>
</reference>
<keyword evidence="2" id="KW-1185">Reference proteome</keyword>
<name>M0JE79_9EURY</name>
<accession>M0JE79</accession>
<protein>
    <submittedName>
        <fullName evidence="1">Uncharacterized protein</fullName>
    </submittedName>
</protein>